<sequence>MIKNKKDSFKALLESWNDLENQNFFHNYKMTNIHSVLITGANRGIGLEFVKQFIKLGSNNVNYIIASCRNPEKASELNDLAKVNENLNILKLDVKDYSKYNEFYNNLFSIVGDKGLDLLINNAGILIRSELDDITPEKMIENFEINTVTPLMLTKSLLPLLKLSAQSKKRTIVANISSKIGSIDDNTSGGRYAYRASKTALNQVTKSLSVDLKSFGIECTAIHPG</sequence>
<reference evidence="4" key="1">
    <citation type="submission" date="2023-12" db="EMBL/GenBank/DDBJ databases">
        <title>Genome assembly of Anisodus tanguticus.</title>
        <authorList>
            <person name="Wang Y.-J."/>
        </authorList>
    </citation>
    <scope>NUCLEOTIDE SEQUENCE</scope>
    <source>
        <strain evidence="4">KB-2021</strain>
        <tissue evidence="4">Leaf</tissue>
    </source>
</reference>
<evidence type="ECO:0000256" key="2">
    <source>
        <dbReference type="ARBA" id="ARBA00023002"/>
    </source>
</evidence>
<dbReference type="PANTHER" id="PTHR43544">
    <property type="entry name" value="SHORT-CHAIN DEHYDROGENASE/REDUCTASE"/>
    <property type="match status" value="1"/>
</dbReference>
<dbReference type="InterPro" id="IPR036291">
    <property type="entry name" value="NAD(P)-bd_dom_sf"/>
</dbReference>
<evidence type="ECO:0000313" key="5">
    <source>
        <dbReference type="Proteomes" id="UP001291623"/>
    </source>
</evidence>
<dbReference type="PANTHER" id="PTHR43544:SF7">
    <property type="entry name" value="NADB-LER2"/>
    <property type="match status" value="1"/>
</dbReference>
<dbReference type="PRINTS" id="PR00081">
    <property type="entry name" value="GDHRDH"/>
</dbReference>
<comment type="similarity">
    <text evidence="3">Belongs to the short-chain dehydrogenases/reductases (SDR) family.</text>
</comment>
<keyword evidence="5" id="KW-1185">Reference proteome</keyword>
<dbReference type="CDD" id="cd05325">
    <property type="entry name" value="carb_red_sniffer_like_SDR_c"/>
    <property type="match status" value="1"/>
</dbReference>
<evidence type="ECO:0000313" key="4">
    <source>
        <dbReference type="EMBL" id="KAK4337010.1"/>
    </source>
</evidence>
<proteinExistence type="inferred from homology"/>
<comment type="caution">
    <text evidence="4">The sequence shown here is derived from an EMBL/GenBank/DDBJ whole genome shotgun (WGS) entry which is preliminary data.</text>
</comment>
<evidence type="ECO:0008006" key="6">
    <source>
        <dbReference type="Google" id="ProtNLM"/>
    </source>
</evidence>
<dbReference type="Pfam" id="PF00106">
    <property type="entry name" value="adh_short"/>
    <property type="match status" value="1"/>
</dbReference>
<dbReference type="InterPro" id="IPR002347">
    <property type="entry name" value="SDR_fam"/>
</dbReference>
<dbReference type="AlphaFoldDB" id="A0AAE1QNU2"/>
<dbReference type="Gene3D" id="3.40.50.720">
    <property type="entry name" value="NAD(P)-binding Rossmann-like Domain"/>
    <property type="match status" value="1"/>
</dbReference>
<gene>
    <name evidence="4" type="ORF">RND71_043965</name>
</gene>
<keyword evidence="2" id="KW-0560">Oxidoreductase</keyword>
<accession>A0AAE1QNU2</accession>
<evidence type="ECO:0000256" key="1">
    <source>
        <dbReference type="ARBA" id="ARBA00022857"/>
    </source>
</evidence>
<dbReference type="EMBL" id="JAVYJV010000064">
    <property type="protein sequence ID" value="KAK4337010.1"/>
    <property type="molecule type" value="Genomic_DNA"/>
</dbReference>
<name>A0AAE1QNU2_9SOLA</name>
<dbReference type="SUPFAM" id="SSF51735">
    <property type="entry name" value="NAD(P)-binding Rossmann-fold domains"/>
    <property type="match status" value="1"/>
</dbReference>
<dbReference type="GO" id="GO:0005737">
    <property type="term" value="C:cytoplasm"/>
    <property type="evidence" value="ECO:0007669"/>
    <property type="project" value="TreeGrafter"/>
</dbReference>
<dbReference type="InterPro" id="IPR051468">
    <property type="entry name" value="Fungal_SecMetab_SDRs"/>
</dbReference>
<protein>
    <recommendedName>
        <fullName evidence="6">Short-chain dehydrogenase</fullName>
    </recommendedName>
</protein>
<dbReference type="GO" id="GO:0016491">
    <property type="term" value="F:oxidoreductase activity"/>
    <property type="evidence" value="ECO:0007669"/>
    <property type="project" value="UniProtKB-KW"/>
</dbReference>
<evidence type="ECO:0000256" key="3">
    <source>
        <dbReference type="RuleBase" id="RU000363"/>
    </source>
</evidence>
<organism evidence="4 5">
    <name type="scientific">Anisodus tanguticus</name>
    <dbReference type="NCBI Taxonomy" id="243964"/>
    <lineage>
        <taxon>Eukaryota</taxon>
        <taxon>Viridiplantae</taxon>
        <taxon>Streptophyta</taxon>
        <taxon>Embryophyta</taxon>
        <taxon>Tracheophyta</taxon>
        <taxon>Spermatophyta</taxon>
        <taxon>Magnoliopsida</taxon>
        <taxon>eudicotyledons</taxon>
        <taxon>Gunneridae</taxon>
        <taxon>Pentapetalae</taxon>
        <taxon>asterids</taxon>
        <taxon>lamiids</taxon>
        <taxon>Solanales</taxon>
        <taxon>Solanaceae</taxon>
        <taxon>Solanoideae</taxon>
        <taxon>Hyoscyameae</taxon>
        <taxon>Anisodus</taxon>
    </lineage>
</organism>
<dbReference type="Proteomes" id="UP001291623">
    <property type="component" value="Unassembled WGS sequence"/>
</dbReference>
<keyword evidence="1" id="KW-0521">NADP</keyword>
<dbReference type="PRINTS" id="PR00080">
    <property type="entry name" value="SDRFAMILY"/>
</dbReference>